<evidence type="ECO:0000313" key="1">
    <source>
        <dbReference type="EMBL" id="CPR16324.1"/>
    </source>
</evidence>
<dbReference type="KEGG" id="fiy:BN1229_v1_0759"/>
<sequence length="49" mass="5435">MGTAEARPCPPDLSRLIFFQEFDLVRVRDLNVRAVVNLDPAAYSDAATL</sequence>
<dbReference type="Proteomes" id="UP000033187">
    <property type="component" value="Chromosome 1"/>
</dbReference>
<dbReference type="EMBL" id="LN829119">
    <property type="protein sequence ID" value="CPR16324.1"/>
    <property type="molecule type" value="Genomic_DNA"/>
</dbReference>
<organism evidence="1 2">
    <name type="scientific">Candidatus Filomicrobium marinum</name>
    <dbReference type="NCBI Taxonomy" id="1608628"/>
    <lineage>
        <taxon>Bacteria</taxon>
        <taxon>Pseudomonadati</taxon>
        <taxon>Pseudomonadota</taxon>
        <taxon>Alphaproteobacteria</taxon>
        <taxon>Hyphomicrobiales</taxon>
        <taxon>Hyphomicrobiaceae</taxon>
        <taxon>Filomicrobium</taxon>
    </lineage>
</organism>
<name>A0A0D6JCH9_9HYPH</name>
<evidence type="ECO:0000313" key="2">
    <source>
        <dbReference type="Proteomes" id="UP000033187"/>
    </source>
</evidence>
<reference evidence="2" key="1">
    <citation type="submission" date="2015-02" db="EMBL/GenBank/DDBJ databases">
        <authorList>
            <person name="Chooi Y.-H."/>
        </authorList>
    </citation>
    <scope>NUCLEOTIDE SEQUENCE [LARGE SCALE GENOMIC DNA]</scope>
    <source>
        <strain evidence="2">strain Y</strain>
    </source>
</reference>
<protein>
    <submittedName>
        <fullName evidence="1">Uncharacterized protein</fullName>
    </submittedName>
</protein>
<accession>A0A0D6JCH9</accession>
<gene>
    <name evidence="1" type="ORF">YBN1229_v1_0759</name>
</gene>
<dbReference type="AlphaFoldDB" id="A0A0D6JCH9"/>
<keyword evidence="2" id="KW-1185">Reference proteome</keyword>
<proteinExistence type="predicted"/>